<reference evidence="4 5" key="1">
    <citation type="submission" date="2015-11" db="EMBL/GenBank/DDBJ databases">
        <title>Draft Genome Sequence of the Strain BR 10303 (Bradyrhizobium sp.) isolated from nodules of Centrolobium paraense.</title>
        <authorList>
            <person name="Zelli J.E."/>
            <person name="Simoes-Araujo J.L."/>
            <person name="Barauna A.C."/>
            <person name="Silva K."/>
        </authorList>
    </citation>
    <scope>NUCLEOTIDE SEQUENCE [LARGE SCALE GENOMIC DNA]</scope>
    <source>
        <strain evidence="4 5">BR 10303</strain>
    </source>
</reference>
<gene>
    <name evidence="4" type="ORF">AS156_19135</name>
</gene>
<evidence type="ECO:0000256" key="2">
    <source>
        <dbReference type="ARBA" id="ARBA00022898"/>
    </source>
</evidence>
<dbReference type="EMBL" id="LNCU01000108">
    <property type="protein sequence ID" value="KWV48084.1"/>
    <property type="molecule type" value="Genomic_DNA"/>
</dbReference>
<organism evidence="4 5">
    <name type="scientific">Bradyrhizobium macuxiense</name>
    <dbReference type="NCBI Taxonomy" id="1755647"/>
    <lineage>
        <taxon>Bacteria</taxon>
        <taxon>Pseudomonadati</taxon>
        <taxon>Pseudomonadota</taxon>
        <taxon>Alphaproteobacteria</taxon>
        <taxon>Hyphomicrobiales</taxon>
        <taxon>Nitrobacteraceae</taxon>
        <taxon>Bradyrhizobium</taxon>
    </lineage>
</organism>
<sequence>MTSTPASNADVNNALDEAKVRYASANPESRKVHETALKVLPGGNTRSAIFYDPYPIAFERGQDVRLWDADGHEYCDFVCEMTAGIYGHSNPVIREAVTRRLDLGWSLGGHSSLEAELARIFSDRFPSMERVRFVNSGTEATTFSVQLARAVTNRPAVLGFDGGYHGGFLAFATKPNPMNVPFEMITGIYNDMEGSAALIDRNASRLACVILEPMMGGGRCIPATREFLSMLREKTRQHGILLIFDEVMTSRLSPGGIQTLTGVIPDLTSLGKYIGGGFSAGAFGGPAEIMDRLDPRRSDALGHSGTFNNNVFTLSAGIAGFKRLYTPDAADKLNARGEALRRRLNQAIEDAGVAMQFTGYGSMMSAHMRSGTIRSPGDAAHANPRLRELFYFDMLAQGFYVSPMRAFVNLALPHSDADCEALVTAVKEFISSRRSLLT</sequence>
<dbReference type="OrthoDB" id="9801052at2"/>
<dbReference type="Proteomes" id="UP000057737">
    <property type="component" value="Unassembled WGS sequence"/>
</dbReference>
<accession>A0A109JFW4</accession>
<dbReference type="SUPFAM" id="SSF53383">
    <property type="entry name" value="PLP-dependent transferases"/>
    <property type="match status" value="1"/>
</dbReference>
<dbReference type="InterPro" id="IPR015421">
    <property type="entry name" value="PyrdxlP-dep_Trfase_major"/>
</dbReference>
<keyword evidence="5" id="KW-1185">Reference proteome</keyword>
<comment type="caution">
    <text evidence="4">The sequence shown here is derived from an EMBL/GenBank/DDBJ whole genome shotgun (WGS) entry which is preliminary data.</text>
</comment>
<dbReference type="InterPro" id="IPR005814">
    <property type="entry name" value="Aminotrans_3"/>
</dbReference>
<proteinExistence type="inferred from homology"/>
<dbReference type="PANTHER" id="PTHR43713:SF3">
    <property type="entry name" value="GLUTAMATE-1-SEMIALDEHYDE 2,1-AMINOMUTASE 1, CHLOROPLASTIC-RELATED"/>
    <property type="match status" value="1"/>
</dbReference>
<evidence type="ECO:0000256" key="1">
    <source>
        <dbReference type="ARBA" id="ARBA00001933"/>
    </source>
</evidence>
<dbReference type="PANTHER" id="PTHR43713">
    <property type="entry name" value="GLUTAMATE-1-SEMIALDEHYDE 2,1-AMINOMUTASE"/>
    <property type="match status" value="1"/>
</dbReference>
<evidence type="ECO:0000313" key="4">
    <source>
        <dbReference type="EMBL" id="KWV48084.1"/>
    </source>
</evidence>
<protein>
    <submittedName>
        <fullName evidence="4">Glutamate-1-semialdehyde 2,1-aminomutase</fullName>
    </submittedName>
</protein>
<dbReference type="AlphaFoldDB" id="A0A109JFW4"/>
<evidence type="ECO:0000256" key="3">
    <source>
        <dbReference type="RuleBase" id="RU003560"/>
    </source>
</evidence>
<comment type="cofactor">
    <cofactor evidence="1">
        <name>pyridoxal 5'-phosphate</name>
        <dbReference type="ChEBI" id="CHEBI:597326"/>
    </cofactor>
</comment>
<dbReference type="Gene3D" id="3.90.1150.10">
    <property type="entry name" value="Aspartate Aminotransferase, domain 1"/>
    <property type="match status" value="1"/>
</dbReference>
<keyword evidence="2 3" id="KW-0663">Pyridoxal phosphate</keyword>
<dbReference type="Pfam" id="PF00202">
    <property type="entry name" value="Aminotran_3"/>
    <property type="match status" value="1"/>
</dbReference>
<comment type="similarity">
    <text evidence="3">Belongs to the class-III pyridoxal-phosphate-dependent aminotransferase family.</text>
</comment>
<dbReference type="InterPro" id="IPR015422">
    <property type="entry name" value="PyrdxlP-dep_Trfase_small"/>
</dbReference>
<dbReference type="RefSeq" id="WP_066513625.1">
    <property type="nucleotide sequence ID" value="NZ_LNCU01000108.1"/>
</dbReference>
<dbReference type="GO" id="GO:0030170">
    <property type="term" value="F:pyridoxal phosphate binding"/>
    <property type="evidence" value="ECO:0007669"/>
    <property type="project" value="InterPro"/>
</dbReference>
<name>A0A109JFW4_9BRAD</name>
<dbReference type="GO" id="GO:0008483">
    <property type="term" value="F:transaminase activity"/>
    <property type="evidence" value="ECO:0007669"/>
    <property type="project" value="InterPro"/>
</dbReference>
<dbReference type="InterPro" id="IPR015424">
    <property type="entry name" value="PyrdxlP-dep_Trfase"/>
</dbReference>
<evidence type="ECO:0000313" key="5">
    <source>
        <dbReference type="Proteomes" id="UP000057737"/>
    </source>
</evidence>
<dbReference type="Gene3D" id="3.40.640.10">
    <property type="entry name" value="Type I PLP-dependent aspartate aminotransferase-like (Major domain)"/>
    <property type="match status" value="1"/>
</dbReference>